<keyword evidence="3" id="KW-1185">Reference proteome</keyword>
<gene>
    <name evidence="2" type="ORF">VKT23_006151</name>
</gene>
<sequence length="79" mass="8769">MGASSYLSTSEVHPTRTNVNLPGMATEHSNIPEMPISHTGQDIGQVPRKGVRINVETESYMMRDIESPEDYKGDQQHAI</sequence>
<dbReference type="Proteomes" id="UP001498398">
    <property type="component" value="Unassembled WGS sequence"/>
</dbReference>
<protein>
    <submittedName>
        <fullName evidence="2">Uncharacterized protein</fullName>
    </submittedName>
</protein>
<accession>A0ABR1JTV2</accession>
<evidence type="ECO:0000313" key="3">
    <source>
        <dbReference type="Proteomes" id="UP001498398"/>
    </source>
</evidence>
<evidence type="ECO:0000313" key="2">
    <source>
        <dbReference type="EMBL" id="KAK7464943.1"/>
    </source>
</evidence>
<feature type="compositionally biased region" description="Basic and acidic residues" evidence="1">
    <location>
        <begin position="61"/>
        <end position="79"/>
    </location>
</feature>
<name>A0ABR1JTV2_9AGAR</name>
<comment type="caution">
    <text evidence="2">The sequence shown here is derived from an EMBL/GenBank/DDBJ whole genome shotgun (WGS) entry which is preliminary data.</text>
</comment>
<proteinExistence type="predicted"/>
<feature type="region of interest" description="Disordered" evidence="1">
    <location>
        <begin position="1"/>
        <end position="79"/>
    </location>
</feature>
<organism evidence="2 3">
    <name type="scientific">Marasmiellus scandens</name>
    <dbReference type="NCBI Taxonomy" id="2682957"/>
    <lineage>
        <taxon>Eukaryota</taxon>
        <taxon>Fungi</taxon>
        <taxon>Dikarya</taxon>
        <taxon>Basidiomycota</taxon>
        <taxon>Agaricomycotina</taxon>
        <taxon>Agaricomycetes</taxon>
        <taxon>Agaricomycetidae</taxon>
        <taxon>Agaricales</taxon>
        <taxon>Marasmiineae</taxon>
        <taxon>Omphalotaceae</taxon>
        <taxon>Marasmiellus</taxon>
    </lineage>
</organism>
<reference evidence="2 3" key="1">
    <citation type="submission" date="2024-01" db="EMBL/GenBank/DDBJ databases">
        <title>A draft genome for the cacao thread blight pathogen Marasmiellus scandens.</title>
        <authorList>
            <person name="Baruah I.K."/>
            <person name="Leung J."/>
            <person name="Bukari Y."/>
            <person name="Amoako-Attah I."/>
            <person name="Meinhardt L.W."/>
            <person name="Bailey B.A."/>
            <person name="Cohen S.P."/>
        </authorList>
    </citation>
    <scope>NUCLEOTIDE SEQUENCE [LARGE SCALE GENOMIC DNA]</scope>
    <source>
        <strain evidence="2 3">GH-19</strain>
    </source>
</reference>
<evidence type="ECO:0000256" key="1">
    <source>
        <dbReference type="SAM" id="MobiDB-lite"/>
    </source>
</evidence>
<feature type="compositionally biased region" description="Polar residues" evidence="1">
    <location>
        <begin position="1"/>
        <end position="20"/>
    </location>
</feature>
<dbReference type="EMBL" id="JBANRG010000007">
    <property type="protein sequence ID" value="KAK7464943.1"/>
    <property type="molecule type" value="Genomic_DNA"/>
</dbReference>